<sequence length="560" mass="61552">MTASTQDTAMLDASPQTALPSPCGERILPHSHVLIVLPSGVQKILRVSPDTNISLGKFGSFPSNCLLHRPYNQTYDIVTSADNTVSLRLVPYAELDADIHGTALSAEDPDGSATPSSSVNPEIYDLPPGVMPTNQHTLDTSTSQTLTWQEIEELKNKTTNSGKDLVEKLLASHTAIDQKTPFSLHKYTLRKAGKFLRRFEVRKLDVNALVEYLPTVKEPYKFLDLRNEQLALMLSVGDIKFGGRYLVVDETGGLVVAALAERLGLLDTTLTSPMDESPSPTTDARKEPNTITLVHSNEQPNLSALTHFNFDLNTPPPTHPLTSHLHTLTWLQLLDPDSDTTLLPPPPPAPEAKPGKKATYNRKLHRWKKMMSIVNTARDGGYDSLIIAAHMAVPGILKALVPLVRPSGQVVVYCASLQQAAETADLYSSSRRAAAVQKKAEELERRQQKEEGTDDGEKEKTFLEMEETEIEHTDPTLLLAPTLHKVEARRYQVIPGRTHPMMTSRGGGEGYVVHATRVEPVQGRVDARGAFRSMKKRRVEVEVEGEGEGKKVKVGGEEGV</sequence>
<evidence type="ECO:0000256" key="3">
    <source>
        <dbReference type="ARBA" id="ARBA00021704"/>
    </source>
</evidence>
<feature type="compositionally biased region" description="Polar residues" evidence="7">
    <location>
        <begin position="1"/>
        <end position="19"/>
    </location>
</feature>
<keyword evidence="5" id="KW-0539">Nucleus</keyword>
<dbReference type="GO" id="GO:0005634">
    <property type="term" value="C:nucleus"/>
    <property type="evidence" value="ECO:0007669"/>
    <property type="project" value="UniProtKB-SubCell"/>
</dbReference>
<feature type="region of interest" description="Disordered" evidence="7">
    <location>
        <begin position="438"/>
        <end position="459"/>
    </location>
</feature>
<dbReference type="GO" id="GO:0031515">
    <property type="term" value="C:tRNA (m1A) methyltransferase complex"/>
    <property type="evidence" value="ECO:0007669"/>
    <property type="project" value="InterPro"/>
</dbReference>
<name>A0A4V3SJN4_9PEZI</name>
<evidence type="ECO:0000256" key="1">
    <source>
        <dbReference type="ARBA" id="ARBA00004123"/>
    </source>
</evidence>
<dbReference type="Pfam" id="PF04189">
    <property type="entry name" value="Gcd10p"/>
    <property type="match status" value="1"/>
</dbReference>
<evidence type="ECO:0000313" key="8">
    <source>
        <dbReference type="EMBL" id="TGZ84675.1"/>
    </source>
</evidence>
<keyword evidence="4" id="KW-0819">tRNA processing</keyword>
<proteinExistence type="inferred from homology"/>
<evidence type="ECO:0000256" key="2">
    <source>
        <dbReference type="ARBA" id="ARBA00008320"/>
    </source>
</evidence>
<comment type="subcellular location">
    <subcellularLocation>
        <location evidence="1">Nucleus</location>
    </subcellularLocation>
</comment>
<dbReference type="PANTHER" id="PTHR12945:SF0">
    <property type="entry name" value="TRNA (ADENINE(58)-N(1))-METHYLTRANSFERASE NON-CATALYTIC SUBUNIT TRM6"/>
    <property type="match status" value="1"/>
</dbReference>
<dbReference type="InParanoid" id="A0A4V3SJN4"/>
<feature type="region of interest" description="Disordered" evidence="7">
    <location>
        <begin position="1"/>
        <end position="22"/>
    </location>
</feature>
<dbReference type="FunCoup" id="A0A4V3SJN4">
    <property type="interactions" value="924"/>
</dbReference>
<feature type="region of interest" description="Disordered" evidence="7">
    <location>
        <begin position="338"/>
        <end position="359"/>
    </location>
</feature>
<dbReference type="InterPro" id="IPR017423">
    <property type="entry name" value="TRM6"/>
</dbReference>
<dbReference type="OrthoDB" id="10254665at2759"/>
<dbReference type="PANTHER" id="PTHR12945">
    <property type="entry name" value="TRANSLATION INITIATION FACTOR EIF3-RELATED"/>
    <property type="match status" value="1"/>
</dbReference>
<evidence type="ECO:0000313" key="9">
    <source>
        <dbReference type="Proteomes" id="UP000298138"/>
    </source>
</evidence>
<comment type="similarity">
    <text evidence="2">Belongs to the TRM6/GCD10 family.</text>
</comment>
<protein>
    <recommendedName>
        <fullName evidence="3">tRNA (adenine(58)-N(1))-methyltransferase non-catalytic subunit TRM6</fullName>
    </recommendedName>
    <alternativeName>
        <fullName evidence="6">tRNA(m1A58)-methyltransferase subunit TRM6</fullName>
    </alternativeName>
</protein>
<dbReference type="GO" id="GO:0030488">
    <property type="term" value="P:tRNA methylation"/>
    <property type="evidence" value="ECO:0007669"/>
    <property type="project" value="InterPro"/>
</dbReference>
<organism evidence="8 9">
    <name type="scientific">Ascodesmis nigricans</name>
    <dbReference type="NCBI Taxonomy" id="341454"/>
    <lineage>
        <taxon>Eukaryota</taxon>
        <taxon>Fungi</taxon>
        <taxon>Dikarya</taxon>
        <taxon>Ascomycota</taxon>
        <taxon>Pezizomycotina</taxon>
        <taxon>Pezizomycetes</taxon>
        <taxon>Pezizales</taxon>
        <taxon>Ascodesmidaceae</taxon>
        <taxon>Ascodesmis</taxon>
    </lineage>
</organism>
<dbReference type="STRING" id="341454.A0A4V3SJN4"/>
<evidence type="ECO:0000256" key="6">
    <source>
        <dbReference type="ARBA" id="ARBA00032319"/>
    </source>
</evidence>
<evidence type="ECO:0000256" key="5">
    <source>
        <dbReference type="ARBA" id="ARBA00023242"/>
    </source>
</evidence>
<gene>
    <name evidence="8" type="ORF">EX30DRAFT_392100</name>
</gene>
<evidence type="ECO:0000256" key="7">
    <source>
        <dbReference type="SAM" id="MobiDB-lite"/>
    </source>
</evidence>
<dbReference type="EMBL" id="ML220112">
    <property type="protein sequence ID" value="TGZ84675.1"/>
    <property type="molecule type" value="Genomic_DNA"/>
</dbReference>
<accession>A0A4V3SJN4</accession>
<keyword evidence="9" id="KW-1185">Reference proteome</keyword>
<evidence type="ECO:0000256" key="4">
    <source>
        <dbReference type="ARBA" id="ARBA00022694"/>
    </source>
</evidence>
<dbReference type="AlphaFoldDB" id="A0A4V3SJN4"/>
<reference evidence="8 9" key="1">
    <citation type="submission" date="2019-04" db="EMBL/GenBank/DDBJ databases">
        <title>Comparative genomics and transcriptomics to analyze fruiting body development in filamentous ascomycetes.</title>
        <authorList>
            <consortium name="DOE Joint Genome Institute"/>
            <person name="Lutkenhaus R."/>
            <person name="Traeger S."/>
            <person name="Breuer J."/>
            <person name="Kuo A."/>
            <person name="Lipzen A."/>
            <person name="Pangilinan J."/>
            <person name="Dilworth D."/>
            <person name="Sandor L."/>
            <person name="Poggeler S."/>
            <person name="Barry K."/>
            <person name="Grigoriev I.V."/>
            <person name="Nowrousian M."/>
        </authorList>
    </citation>
    <scope>NUCLEOTIDE SEQUENCE [LARGE SCALE GENOMIC DNA]</scope>
    <source>
        <strain evidence="8 9">CBS 389.68</strain>
    </source>
</reference>
<dbReference type="Proteomes" id="UP000298138">
    <property type="component" value="Unassembled WGS sequence"/>
</dbReference>